<proteinExistence type="predicted"/>
<dbReference type="EMBL" id="JACPNR010000011">
    <property type="protein sequence ID" value="MBI2678919.1"/>
    <property type="molecule type" value="Genomic_DNA"/>
</dbReference>
<comment type="caution">
    <text evidence="2">The sequence shown here is derived from an EMBL/GenBank/DDBJ whole genome shotgun (WGS) entry which is preliminary data.</text>
</comment>
<organism evidence="2 3">
    <name type="scientific">Candidatus Korobacter versatilis</name>
    <dbReference type="NCBI Taxonomy" id="658062"/>
    <lineage>
        <taxon>Bacteria</taxon>
        <taxon>Pseudomonadati</taxon>
        <taxon>Acidobacteriota</taxon>
        <taxon>Terriglobia</taxon>
        <taxon>Terriglobales</taxon>
        <taxon>Candidatus Korobacteraceae</taxon>
        <taxon>Candidatus Korobacter</taxon>
    </lineage>
</organism>
<dbReference type="Proteomes" id="UP000779809">
    <property type="component" value="Unassembled WGS sequence"/>
</dbReference>
<keyword evidence="1" id="KW-0472">Membrane</keyword>
<feature type="transmembrane region" description="Helical" evidence="1">
    <location>
        <begin position="6"/>
        <end position="33"/>
    </location>
</feature>
<protein>
    <submittedName>
        <fullName evidence="2">Uncharacterized protein</fullName>
    </submittedName>
</protein>
<gene>
    <name evidence="2" type="ORF">HYX28_09065</name>
</gene>
<evidence type="ECO:0000313" key="2">
    <source>
        <dbReference type="EMBL" id="MBI2678919.1"/>
    </source>
</evidence>
<keyword evidence="1" id="KW-0812">Transmembrane</keyword>
<keyword evidence="1" id="KW-1133">Transmembrane helix</keyword>
<evidence type="ECO:0000256" key="1">
    <source>
        <dbReference type="SAM" id="Phobius"/>
    </source>
</evidence>
<sequence length="56" mass="6001">MQTMLIGTTFFLVLTAAFSFGILAGYAVILGILHLFARSRRTSEPPPTAVLAAMTD</sequence>
<dbReference type="AlphaFoldDB" id="A0A932A925"/>
<name>A0A932A925_9BACT</name>
<accession>A0A932A925</accession>
<reference evidence="2" key="1">
    <citation type="submission" date="2020-07" db="EMBL/GenBank/DDBJ databases">
        <title>Huge and variable diversity of episymbiotic CPR bacteria and DPANN archaea in groundwater ecosystems.</title>
        <authorList>
            <person name="He C.Y."/>
            <person name="Keren R."/>
            <person name="Whittaker M."/>
            <person name="Farag I.F."/>
            <person name="Doudna J."/>
            <person name="Cate J.H.D."/>
            <person name="Banfield J.F."/>
        </authorList>
    </citation>
    <scope>NUCLEOTIDE SEQUENCE</scope>
    <source>
        <strain evidence="2">NC_groundwater_580_Pr5_B-0.1um_64_19</strain>
    </source>
</reference>
<evidence type="ECO:0000313" key="3">
    <source>
        <dbReference type="Proteomes" id="UP000779809"/>
    </source>
</evidence>